<feature type="region of interest" description="Disordered" evidence="1">
    <location>
        <begin position="1"/>
        <end position="93"/>
    </location>
</feature>
<dbReference type="Gene3D" id="3.30.740.10">
    <property type="entry name" value="Protein Inhibitor Of Neuronal Nitric Oxide Synthase"/>
    <property type="match status" value="1"/>
</dbReference>
<dbReference type="RefSeq" id="XP_022924012.1">
    <property type="nucleotide sequence ID" value="XM_023068244.1"/>
</dbReference>
<dbReference type="GO" id="GO:0007017">
    <property type="term" value="P:microtubule-based process"/>
    <property type="evidence" value="ECO:0007669"/>
    <property type="project" value="InterPro"/>
</dbReference>
<dbReference type="InterPro" id="IPR037177">
    <property type="entry name" value="DLC_sf"/>
</dbReference>
<dbReference type="GO" id="GO:0005868">
    <property type="term" value="C:cytoplasmic dynein complex"/>
    <property type="evidence" value="ECO:0007669"/>
    <property type="project" value="TreeGrafter"/>
</dbReference>
<evidence type="ECO:0000313" key="3">
    <source>
        <dbReference type="RefSeq" id="XP_022924012.1"/>
    </source>
</evidence>
<feature type="compositionally biased region" description="Pro residues" evidence="1">
    <location>
        <begin position="13"/>
        <end position="27"/>
    </location>
</feature>
<feature type="compositionally biased region" description="Low complexity" evidence="1">
    <location>
        <begin position="40"/>
        <end position="50"/>
    </location>
</feature>
<dbReference type="FunFam" id="3.30.740.10:FF:000003">
    <property type="entry name" value="Dynein light chain"/>
    <property type="match status" value="1"/>
</dbReference>
<dbReference type="CDD" id="cd21452">
    <property type="entry name" value="DLC-like_DYNLL1_DYNLL2"/>
    <property type="match status" value="1"/>
</dbReference>
<organism evidence="2 3">
    <name type="scientific">Cucurbita moschata</name>
    <name type="common">Winter crookneck squash</name>
    <name type="synonym">Cucurbita pepo var. moschata</name>
    <dbReference type="NCBI Taxonomy" id="3662"/>
    <lineage>
        <taxon>Eukaryota</taxon>
        <taxon>Viridiplantae</taxon>
        <taxon>Streptophyta</taxon>
        <taxon>Embryophyta</taxon>
        <taxon>Tracheophyta</taxon>
        <taxon>Spermatophyta</taxon>
        <taxon>Magnoliopsida</taxon>
        <taxon>eudicotyledons</taxon>
        <taxon>Gunneridae</taxon>
        <taxon>Pentapetalae</taxon>
        <taxon>rosids</taxon>
        <taxon>fabids</taxon>
        <taxon>Cucurbitales</taxon>
        <taxon>Cucurbitaceae</taxon>
        <taxon>Cucurbiteae</taxon>
        <taxon>Cucurbita</taxon>
    </lineage>
</organism>
<accession>A0A6J1E7P6</accession>
<dbReference type="PANTHER" id="PTHR11886:SF80">
    <property type="entry name" value="OS01G0555600 PROTEIN"/>
    <property type="match status" value="1"/>
</dbReference>
<dbReference type="InterPro" id="IPR001372">
    <property type="entry name" value="Dynein_light_chain_typ-1/2"/>
</dbReference>
<proteinExistence type="predicted"/>
<dbReference type="KEGG" id="cmos:111431561"/>
<reference evidence="3" key="1">
    <citation type="submission" date="2025-08" db="UniProtKB">
        <authorList>
            <consortium name="RefSeq"/>
        </authorList>
    </citation>
    <scope>IDENTIFICATION</scope>
    <source>
        <tissue evidence="3">Young leaves</tissue>
    </source>
</reference>
<dbReference type="SMART" id="SM01375">
    <property type="entry name" value="Dynein_light"/>
    <property type="match status" value="1"/>
</dbReference>
<protein>
    <submittedName>
        <fullName evidence="3">Uncharacterized protein LOC111431561</fullName>
    </submittedName>
</protein>
<dbReference type="GO" id="GO:0045505">
    <property type="term" value="F:dynein intermediate chain binding"/>
    <property type="evidence" value="ECO:0007669"/>
    <property type="project" value="TreeGrafter"/>
</dbReference>
<keyword evidence="2" id="KW-1185">Reference proteome</keyword>
<dbReference type="SUPFAM" id="SSF54648">
    <property type="entry name" value="DLC"/>
    <property type="match status" value="1"/>
</dbReference>
<sequence>MAKPTNQLRILAPPDPDSPPLKPPFRAPPSASMANNHSTPAKLDSAIAAAAPPPPNPSPLSNHIPFSKLHRQSDFSSQKPKNPNPPPPLTVSTMVKSKPHLQKIASGGDEKLSKLCKEMGTKKFFDEKKEANKGVNDDSKALYLVVKEKEKELKEPQKGHGLHTLRPTVSLLRKDGRRRSLADPQVELADILAKNGVKVVSVDMPPAMQIHAVDCARKAHDSMEKFTSKTLALSLKREFDSVYGPAWHCIVGKSFGSFVTHSVGGFLYFSMDQKLYILLFKTSVQRAD</sequence>
<dbReference type="Proteomes" id="UP000504609">
    <property type="component" value="Unplaced"/>
</dbReference>
<evidence type="ECO:0000313" key="2">
    <source>
        <dbReference type="Proteomes" id="UP000504609"/>
    </source>
</evidence>
<dbReference type="Pfam" id="PF01221">
    <property type="entry name" value="Dynein_light"/>
    <property type="match status" value="1"/>
</dbReference>
<dbReference type="GeneID" id="111431561"/>
<dbReference type="PANTHER" id="PTHR11886">
    <property type="entry name" value="DYNEIN LIGHT CHAIN"/>
    <property type="match status" value="1"/>
</dbReference>
<dbReference type="AlphaFoldDB" id="A0A6J1E7P6"/>
<evidence type="ECO:0000256" key="1">
    <source>
        <dbReference type="SAM" id="MobiDB-lite"/>
    </source>
</evidence>
<name>A0A6J1E7P6_CUCMO</name>
<gene>
    <name evidence="3" type="primary">LOC111431561</name>
</gene>